<evidence type="ECO:0000313" key="3">
    <source>
        <dbReference type="Ensembl" id="ENSLLEP00000022445.1"/>
    </source>
</evidence>
<protein>
    <submittedName>
        <fullName evidence="3">Proline and serine rich 2</fullName>
    </submittedName>
</protein>
<dbReference type="GeneTree" id="ENSGT00940000154315"/>
<reference evidence="3" key="1">
    <citation type="submission" date="2025-08" db="UniProtKB">
        <authorList>
            <consortium name="Ensembl"/>
        </authorList>
    </citation>
    <scope>IDENTIFICATION</scope>
</reference>
<dbReference type="PANTHER" id="PTHR16095">
    <property type="entry name" value="TRANSMEMBRANE PROTEIN 143 FAMILY MEMBER"/>
    <property type="match status" value="1"/>
</dbReference>
<sequence length="334" mass="37311">MDDENLKYLTNEEKNALLFFEETIDAFEEYDDPPFSLNASYGYSPRSTDDSHSETEDIIDLVQLDHGHVEEDILHEDRISTPKNSVQPRSVIPVNSSKTVSTMAIPNSEAYCPDLPGENRRFLGAVPTPVVIAQKISEKNADIVSPSSLRETKPVELKSVGTSPISEERFIFPSAQSAINTRFPTNIHINPVGKNYNKTISKAAVNVQERKAQVLANLNGPTLHADEIDGKCHRDQLSRSRNIPTTPKSPTSNGLYTPKFPLPDLPRKQQKLPKPQDARRSFSSQRPNGFRPQGITVQFSGRHASDECRKEALRKLGLLKEHEQITGNISSTMR</sequence>
<reference evidence="3" key="2">
    <citation type="submission" date="2025-09" db="UniProtKB">
        <authorList>
            <consortium name="Ensembl"/>
        </authorList>
    </citation>
    <scope>IDENTIFICATION</scope>
</reference>
<feature type="compositionally biased region" description="Polar residues" evidence="2">
    <location>
        <begin position="239"/>
        <end position="255"/>
    </location>
</feature>
<proteinExistence type="predicted"/>
<keyword evidence="4" id="KW-1185">Reference proteome</keyword>
<evidence type="ECO:0000256" key="2">
    <source>
        <dbReference type="SAM" id="MobiDB-lite"/>
    </source>
</evidence>
<accession>A0A8C5N1Z5</accession>
<dbReference type="OrthoDB" id="8725016at2759"/>
<feature type="compositionally biased region" description="Basic and acidic residues" evidence="2">
    <location>
        <begin position="225"/>
        <end position="238"/>
    </location>
</feature>
<keyword evidence="1" id="KW-0597">Phosphoprotein</keyword>
<dbReference type="AlphaFoldDB" id="A0A8C5N1Z5"/>
<dbReference type="Ensembl" id="ENSLLET00000023311.1">
    <property type="protein sequence ID" value="ENSLLEP00000022445.1"/>
    <property type="gene ID" value="ENSLLEG00000014154.1"/>
</dbReference>
<gene>
    <name evidence="3" type="primary">PROSER2</name>
</gene>
<dbReference type="PANTHER" id="PTHR16095:SF9">
    <property type="entry name" value="PROLINE AND SERINE-RICH PROTEIN 2"/>
    <property type="match status" value="1"/>
</dbReference>
<name>A0A8C5N1Z5_9ANUR</name>
<feature type="region of interest" description="Disordered" evidence="2">
    <location>
        <begin position="225"/>
        <end position="296"/>
    </location>
</feature>
<dbReference type="Proteomes" id="UP000694569">
    <property type="component" value="Unplaced"/>
</dbReference>
<dbReference type="Pfam" id="PF15385">
    <property type="entry name" value="SARG"/>
    <property type="match status" value="1"/>
</dbReference>
<organism evidence="3 4">
    <name type="scientific">Leptobrachium leishanense</name>
    <name type="common">Leishan spiny toad</name>
    <dbReference type="NCBI Taxonomy" id="445787"/>
    <lineage>
        <taxon>Eukaryota</taxon>
        <taxon>Metazoa</taxon>
        <taxon>Chordata</taxon>
        <taxon>Craniata</taxon>
        <taxon>Vertebrata</taxon>
        <taxon>Euteleostomi</taxon>
        <taxon>Amphibia</taxon>
        <taxon>Batrachia</taxon>
        <taxon>Anura</taxon>
        <taxon>Pelobatoidea</taxon>
        <taxon>Megophryidae</taxon>
        <taxon>Leptobrachium</taxon>
    </lineage>
</organism>
<evidence type="ECO:0000256" key="1">
    <source>
        <dbReference type="ARBA" id="ARBA00022553"/>
    </source>
</evidence>
<evidence type="ECO:0000313" key="4">
    <source>
        <dbReference type="Proteomes" id="UP000694569"/>
    </source>
</evidence>